<dbReference type="PANTHER" id="PTHR47642:SF5">
    <property type="entry name" value="ATP-DEPENDENT DNA HELICASE"/>
    <property type="match status" value="1"/>
</dbReference>
<keyword evidence="1 3" id="KW-0347">Helicase</keyword>
<dbReference type="Pfam" id="PF05970">
    <property type="entry name" value="PIF1"/>
    <property type="match status" value="1"/>
</dbReference>
<dbReference type="PANTHER" id="PTHR47642">
    <property type="entry name" value="ATP-DEPENDENT DNA HELICASE"/>
    <property type="match status" value="1"/>
</dbReference>
<comment type="caution">
    <text evidence="3">The sequence shown here is derived from an EMBL/GenBank/DDBJ whole genome shotgun (WGS) entry which is preliminary data.</text>
</comment>
<keyword evidence="1" id="KW-0234">DNA repair</keyword>
<keyword evidence="1" id="KW-0378">Hydrolase</keyword>
<dbReference type="GO" id="GO:0006281">
    <property type="term" value="P:DNA repair"/>
    <property type="evidence" value="ECO:0007669"/>
    <property type="project" value="UniProtKB-KW"/>
</dbReference>
<dbReference type="Proteomes" id="UP001054945">
    <property type="component" value="Unassembled WGS sequence"/>
</dbReference>
<reference evidence="3 4" key="1">
    <citation type="submission" date="2021-06" db="EMBL/GenBank/DDBJ databases">
        <title>Caerostris extrusa draft genome.</title>
        <authorList>
            <person name="Kono N."/>
            <person name="Arakawa K."/>
        </authorList>
    </citation>
    <scope>NUCLEOTIDE SEQUENCE [LARGE SCALE GENOMIC DNA]</scope>
</reference>
<dbReference type="EC" id="5.6.2.3" evidence="1"/>
<comment type="similarity">
    <text evidence="1">Belongs to the helicase family.</text>
</comment>
<keyword evidence="1" id="KW-0547">Nucleotide-binding</keyword>
<keyword evidence="1" id="KW-0067">ATP-binding</keyword>
<dbReference type="EMBL" id="BPLR01018160">
    <property type="protein sequence ID" value="GIY97466.1"/>
    <property type="molecule type" value="Genomic_DNA"/>
</dbReference>
<keyword evidence="1" id="KW-0227">DNA damage</keyword>
<proteinExistence type="inferred from homology"/>
<protein>
    <recommendedName>
        <fullName evidence="1">ATP-dependent DNA helicase</fullName>
        <ecNumber evidence="1">5.6.2.3</ecNumber>
    </recommendedName>
</protein>
<gene>
    <name evidence="3" type="primary">HaOG212743</name>
    <name evidence="3" type="ORF">CEXT_530341</name>
</gene>
<evidence type="ECO:0000256" key="1">
    <source>
        <dbReference type="RuleBase" id="RU363044"/>
    </source>
</evidence>
<dbReference type="GO" id="GO:0006310">
    <property type="term" value="P:DNA recombination"/>
    <property type="evidence" value="ECO:0007669"/>
    <property type="project" value="UniProtKB-KW"/>
</dbReference>
<dbReference type="GO" id="GO:0000723">
    <property type="term" value="P:telomere maintenance"/>
    <property type="evidence" value="ECO:0007669"/>
    <property type="project" value="InterPro"/>
</dbReference>
<accession>A0AAV4XQX1</accession>
<dbReference type="GO" id="GO:0043139">
    <property type="term" value="F:5'-3' DNA helicase activity"/>
    <property type="evidence" value="ECO:0007669"/>
    <property type="project" value="UniProtKB-EC"/>
</dbReference>
<dbReference type="GO" id="GO:0005524">
    <property type="term" value="F:ATP binding"/>
    <property type="evidence" value="ECO:0007669"/>
    <property type="project" value="UniProtKB-KW"/>
</dbReference>
<dbReference type="GO" id="GO:0016787">
    <property type="term" value="F:hydrolase activity"/>
    <property type="evidence" value="ECO:0007669"/>
    <property type="project" value="UniProtKB-KW"/>
</dbReference>
<evidence type="ECO:0000259" key="2">
    <source>
        <dbReference type="Pfam" id="PF05970"/>
    </source>
</evidence>
<dbReference type="InterPro" id="IPR027417">
    <property type="entry name" value="P-loop_NTPase"/>
</dbReference>
<keyword evidence="1" id="KW-0233">DNA recombination</keyword>
<comment type="cofactor">
    <cofactor evidence="1">
        <name>Mg(2+)</name>
        <dbReference type="ChEBI" id="CHEBI:18420"/>
    </cofactor>
</comment>
<evidence type="ECO:0000313" key="3">
    <source>
        <dbReference type="EMBL" id="GIY97466.1"/>
    </source>
</evidence>
<dbReference type="InterPro" id="IPR051055">
    <property type="entry name" value="PIF1_helicase"/>
</dbReference>
<name>A0AAV4XQX1_CAEEX</name>
<dbReference type="AlphaFoldDB" id="A0AAV4XQX1"/>
<keyword evidence="4" id="KW-1185">Reference proteome</keyword>
<evidence type="ECO:0000313" key="4">
    <source>
        <dbReference type="Proteomes" id="UP001054945"/>
    </source>
</evidence>
<dbReference type="SUPFAM" id="SSF52540">
    <property type="entry name" value="P-loop containing nucleoside triphosphate hydrolases"/>
    <property type="match status" value="1"/>
</dbReference>
<feature type="domain" description="DNA helicase Pif1-like DEAD-box helicase" evidence="2">
    <location>
        <begin position="120"/>
        <end position="192"/>
    </location>
</feature>
<organism evidence="3 4">
    <name type="scientific">Caerostris extrusa</name>
    <name type="common">Bark spider</name>
    <name type="synonym">Caerostris bankana</name>
    <dbReference type="NCBI Taxonomy" id="172846"/>
    <lineage>
        <taxon>Eukaryota</taxon>
        <taxon>Metazoa</taxon>
        <taxon>Ecdysozoa</taxon>
        <taxon>Arthropoda</taxon>
        <taxon>Chelicerata</taxon>
        <taxon>Arachnida</taxon>
        <taxon>Araneae</taxon>
        <taxon>Araneomorphae</taxon>
        <taxon>Entelegynae</taxon>
        <taxon>Araneoidea</taxon>
        <taxon>Araneidae</taxon>
        <taxon>Caerostris</taxon>
    </lineage>
</organism>
<comment type="catalytic activity">
    <reaction evidence="1">
        <text>ATP + H2O = ADP + phosphate + H(+)</text>
        <dbReference type="Rhea" id="RHEA:13065"/>
        <dbReference type="ChEBI" id="CHEBI:15377"/>
        <dbReference type="ChEBI" id="CHEBI:15378"/>
        <dbReference type="ChEBI" id="CHEBI:30616"/>
        <dbReference type="ChEBI" id="CHEBI:43474"/>
        <dbReference type="ChEBI" id="CHEBI:456216"/>
        <dbReference type="EC" id="5.6.2.3"/>
    </reaction>
</comment>
<dbReference type="InterPro" id="IPR010285">
    <property type="entry name" value="DNA_helicase_pif1-like_DEAD"/>
</dbReference>
<dbReference type="Gene3D" id="3.40.50.300">
    <property type="entry name" value="P-loop containing nucleotide triphosphate hydrolases"/>
    <property type="match status" value="1"/>
</dbReference>
<sequence>MRQHRKRDQQLENAFIQVHAFEILEQPEIVNPEAEELPDTEMFISMNIDRRQLHRENFLFNLLKNQVNRRYGISVVKVGALTGVVARLIGVSTTLRSDKTTSTKNGLLLVCHFLLLKSPNACFGGINVFIFGDLMQLPPVRGHQVFQQPEHMKPAADLWRQFRLVELKQNRRQQGVPTFIDVLNALRVGKLTSGHFEIHGKVSTDD</sequence>